<dbReference type="SMART" id="SM00052">
    <property type="entry name" value="EAL"/>
    <property type="match status" value="1"/>
</dbReference>
<dbReference type="SUPFAM" id="SSF55781">
    <property type="entry name" value="GAF domain-like"/>
    <property type="match status" value="1"/>
</dbReference>
<reference evidence="2 3" key="1">
    <citation type="submission" date="2022-10" db="EMBL/GenBank/DDBJ databases">
        <title>The complete genomes of actinobacterial strains from the NBC collection.</title>
        <authorList>
            <person name="Joergensen T.S."/>
            <person name="Alvarez Arevalo M."/>
            <person name="Sterndorff E.B."/>
            <person name="Faurdal D."/>
            <person name="Vuksanovic O."/>
            <person name="Mourched A.-S."/>
            <person name="Charusanti P."/>
            <person name="Shaw S."/>
            <person name="Blin K."/>
            <person name="Weber T."/>
        </authorList>
    </citation>
    <scope>NUCLEOTIDE SEQUENCE [LARGE SCALE GENOMIC DNA]</scope>
    <source>
        <strain evidence="2 3">NBC_00319</strain>
    </source>
</reference>
<dbReference type="PANTHER" id="PTHR33121">
    <property type="entry name" value="CYCLIC DI-GMP PHOSPHODIESTERASE PDEF"/>
    <property type="match status" value="1"/>
</dbReference>
<organism evidence="2 3">
    <name type="scientific">Williamsia herbipolensis</name>
    <dbReference type="NCBI Taxonomy" id="1603258"/>
    <lineage>
        <taxon>Bacteria</taxon>
        <taxon>Bacillati</taxon>
        <taxon>Actinomycetota</taxon>
        <taxon>Actinomycetes</taxon>
        <taxon>Mycobacteriales</taxon>
        <taxon>Nocardiaceae</taxon>
        <taxon>Williamsia</taxon>
    </lineage>
</organism>
<proteinExistence type="predicted"/>
<evidence type="ECO:0000313" key="3">
    <source>
        <dbReference type="Proteomes" id="UP001432128"/>
    </source>
</evidence>
<protein>
    <submittedName>
        <fullName evidence="2">EAL domain-containing protein</fullName>
    </submittedName>
</protein>
<dbReference type="Gene3D" id="3.30.450.40">
    <property type="match status" value="1"/>
</dbReference>
<name>A0AAU4JXE5_9NOCA</name>
<dbReference type="Pfam" id="PF00563">
    <property type="entry name" value="EAL"/>
    <property type="match status" value="1"/>
</dbReference>
<dbReference type="GO" id="GO:0071111">
    <property type="term" value="F:cyclic-guanylate-specific phosphodiesterase activity"/>
    <property type="evidence" value="ECO:0007669"/>
    <property type="project" value="InterPro"/>
</dbReference>
<dbReference type="InterPro" id="IPR035919">
    <property type="entry name" value="EAL_sf"/>
</dbReference>
<dbReference type="Gene3D" id="3.20.20.450">
    <property type="entry name" value="EAL domain"/>
    <property type="match status" value="1"/>
</dbReference>
<dbReference type="SUPFAM" id="SSF141868">
    <property type="entry name" value="EAL domain-like"/>
    <property type="match status" value="1"/>
</dbReference>
<evidence type="ECO:0000259" key="1">
    <source>
        <dbReference type="PROSITE" id="PS50883"/>
    </source>
</evidence>
<dbReference type="InterPro" id="IPR050706">
    <property type="entry name" value="Cyclic-di-GMP_PDE-like"/>
</dbReference>
<evidence type="ECO:0000313" key="2">
    <source>
        <dbReference type="EMBL" id="WUM18436.1"/>
    </source>
</evidence>
<dbReference type="RefSeq" id="WP_328856079.1">
    <property type="nucleotide sequence ID" value="NZ_CP108021.1"/>
</dbReference>
<dbReference type="Proteomes" id="UP001432128">
    <property type="component" value="Chromosome"/>
</dbReference>
<feature type="domain" description="EAL" evidence="1">
    <location>
        <begin position="2"/>
        <end position="251"/>
    </location>
</feature>
<dbReference type="PROSITE" id="PS50883">
    <property type="entry name" value="EAL"/>
    <property type="match status" value="1"/>
</dbReference>
<sequence>MSTDAARSLHDLLGPSGRVRSVYQPILDLQTRVVVGYEALARFPGTPELGPAEMFTAARDMGVLGDLDWECRRAAMTGALHAGVRGPLHLFINLEPSVLGTPPPWRVDPREVSEAVGIVPTVIELTERALLTDPRSVLWAADWARERSCLVALDDVGVNPDSVAMLSVIRPDIIKLDRVMLGPEFTSEHRRTLRAVWDHVSDSDCRILCEGIESDDDLDHARALGATLVQGYHLGMPGPLEITADILDAASGSTVLAIEPEAPSVIPSVPADLLRRVPTRTSPLRQIATLGSGFEEAAARDGTIGLILLSIHLPELFTSTAAARFAELAESNTLVGVVGVGTALPEGVRGAHIQPLREHVALAVVDPDGSTAVVARNLGDTGPVGDRRYEWAITHDEREVAGIARALLRRLAPLPSTDVAQGHRIAAHATSGDHRALLSELAQTAARAVPGAESVGLSLVSRDQGLTTIAANDQYPVLLDQLQQLYGVGPSLEPSDDDTVIHISDLASDERWPEYSRVINSAAPIGTVLSFRLFTGLDTSGFITFYAQESHALDPSAVEVAHELARHTQQYWISLRALTARDAPTPIPRGRLAAAIDDAVGGPEAPASHTAAPDTGRMGRVREVFDRAVREGRPVAAVATEGSCGATGT</sequence>
<dbReference type="InterPro" id="IPR029016">
    <property type="entry name" value="GAF-like_dom_sf"/>
</dbReference>
<gene>
    <name evidence="2" type="ORF">OG579_11790</name>
</gene>
<dbReference type="AlphaFoldDB" id="A0AAU4JXE5"/>
<accession>A0AAU4JXE5</accession>
<dbReference type="InterPro" id="IPR001633">
    <property type="entry name" value="EAL_dom"/>
</dbReference>
<keyword evidence="3" id="KW-1185">Reference proteome</keyword>
<dbReference type="PANTHER" id="PTHR33121:SF76">
    <property type="entry name" value="SIGNALING PROTEIN"/>
    <property type="match status" value="1"/>
</dbReference>
<dbReference type="CDD" id="cd01948">
    <property type="entry name" value="EAL"/>
    <property type="match status" value="1"/>
</dbReference>
<dbReference type="KEGG" id="whr:OG579_11790"/>
<dbReference type="EMBL" id="CP108021">
    <property type="protein sequence ID" value="WUM18436.1"/>
    <property type="molecule type" value="Genomic_DNA"/>
</dbReference>